<feature type="transmembrane region" description="Helical" evidence="7">
    <location>
        <begin position="32"/>
        <end position="49"/>
    </location>
</feature>
<comment type="subcellular location">
    <subcellularLocation>
        <location evidence="1">Cell membrane</location>
        <topology evidence="1">Multi-pass membrane protein</topology>
    </subcellularLocation>
</comment>
<feature type="transmembrane region" description="Helical" evidence="7">
    <location>
        <begin position="419"/>
        <end position="444"/>
    </location>
</feature>
<dbReference type="AlphaFoldDB" id="J0P3K2"/>
<protein>
    <submittedName>
        <fullName evidence="11">Nucleoside permease</fullName>
    </submittedName>
</protein>
<dbReference type="InterPro" id="IPR011657">
    <property type="entry name" value="CNT_C_dom"/>
</dbReference>
<evidence type="ECO:0000256" key="3">
    <source>
        <dbReference type="ARBA" id="ARBA00022475"/>
    </source>
</evidence>
<keyword evidence="5 7" id="KW-1133">Transmembrane helix</keyword>
<feature type="domain" description="Concentrative nucleoside transporter C-terminal" evidence="9">
    <location>
        <begin position="354"/>
        <end position="474"/>
    </location>
</feature>
<evidence type="ECO:0000256" key="5">
    <source>
        <dbReference type="ARBA" id="ARBA00022989"/>
    </source>
</evidence>
<evidence type="ECO:0000259" key="10">
    <source>
        <dbReference type="Pfam" id="PF07670"/>
    </source>
</evidence>
<feature type="domain" description="Nucleoside transporter/FeoB GTPase Gate" evidence="10">
    <location>
        <begin position="93"/>
        <end position="191"/>
    </location>
</feature>
<sequence length="480" mass="51150">MDILRGLLGISVLLLILFLASNNRKAIDWRLVGVALVSQITLGALIMYVDEVRSIFDFLSGFFVMVIEFTDEGAALVFGGLLDTQSVGYIFAVKVLPTIIFFSALSAILYYLGILQAIIYVLAWGMSKVMRLTGAESLAAAANVFIGQTEAPLIIKPYLDKMSKSELMCLMVGGMSTIAGGVLAAYIGFLGGDDPVARQEFATHLLTASIMSAPAAILAAKMLYPETSEDINRTISIPREQVGDNLLDAISKGTTDGLRLAVNVGAMLLVFTALMALLNSMVSGTVGELVAWSADSGSFQFFGGNDLPANTVLRWNAEATNWLLMDKNNPEVAGKAFDVQGITLNMYIEKSTAGRFTGFNLEYMLGLLLSPIAWLLGTPSEDMVVIGQLLGKKTILNEFVAYADIPKVEHIISEKSKIIVTYALCGFANFASIGIQIGGIGAIAPARRKELSTFGVKALIGGTIACFLTATIAGMLIGGS</sequence>
<evidence type="ECO:0000256" key="6">
    <source>
        <dbReference type="ARBA" id="ARBA00023136"/>
    </source>
</evidence>
<dbReference type="RefSeq" id="WP_002656612.1">
    <property type="nucleotide sequence ID" value="NZ_JH719942.1"/>
</dbReference>
<dbReference type="Pfam" id="PF07662">
    <property type="entry name" value="Nucleos_tra2_C"/>
    <property type="match status" value="2"/>
</dbReference>
<evidence type="ECO:0000259" key="9">
    <source>
        <dbReference type="Pfam" id="PF07662"/>
    </source>
</evidence>
<reference evidence="12" key="1">
    <citation type="journal article" date="2012" name="Stand. Genomic Sci.">
        <title>Permanent draft genome sequence of the gliding predator Saprospira grandis strain Sa g1 (= HR1).</title>
        <authorList>
            <person name="Mavromatis K."/>
            <person name="Chertkov O."/>
            <person name="Lapidus A."/>
            <person name="Nolan M."/>
            <person name="Lucas S."/>
            <person name="Tice H."/>
            <person name="Del Rio T.G."/>
            <person name="Cheng J.F."/>
            <person name="Han C."/>
            <person name="Tapia R."/>
            <person name="Bruce D."/>
            <person name="Goodwin L.A."/>
            <person name="Pitluck S."/>
            <person name="Huntemann M."/>
            <person name="Liolios K."/>
            <person name="Pagani I."/>
            <person name="Ivanova N."/>
            <person name="Mikhailova N."/>
            <person name="Pati A."/>
            <person name="Chen A."/>
            <person name="Palaniappan K."/>
            <person name="Land M."/>
            <person name="Brambilla E.M."/>
            <person name="Rohde M."/>
            <person name="Spring S."/>
            <person name="Goker M."/>
            <person name="Detter J.C."/>
            <person name="Bristow J."/>
            <person name="Eisen J.A."/>
            <person name="Markowitz V."/>
            <person name="Hugenholtz P."/>
            <person name="Kyrpides N.C."/>
            <person name="Klenk H.P."/>
            <person name="Woyke T."/>
        </authorList>
    </citation>
    <scope>NUCLEOTIDE SEQUENCE [LARGE SCALE GENOMIC DNA]</scope>
    <source>
        <strain evidence="12">DSM 2844</strain>
    </source>
</reference>
<dbReference type="InterPro" id="IPR002668">
    <property type="entry name" value="CNT_N_dom"/>
</dbReference>
<accession>J0P3K2</accession>
<dbReference type="HOGENOM" id="CLU_016813_4_2_10"/>
<name>J0P3K2_9BACT</name>
<evidence type="ECO:0000259" key="8">
    <source>
        <dbReference type="Pfam" id="PF01773"/>
    </source>
</evidence>
<feature type="transmembrane region" description="Helical" evidence="7">
    <location>
        <begin position="456"/>
        <end position="477"/>
    </location>
</feature>
<dbReference type="GO" id="GO:0015293">
    <property type="term" value="F:symporter activity"/>
    <property type="evidence" value="ECO:0007669"/>
    <property type="project" value="TreeGrafter"/>
</dbReference>
<evidence type="ECO:0000313" key="11">
    <source>
        <dbReference type="EMBL" id="EJF51997.1"/>
    </source>
</evidence>
<feature type="transmembrane region" description="Helical" evidence="7">
    <location>
        <begin position="201"/>
        <end position="224"/>
    </location>
</feature>
<evidence type="ECO:0000256" key="4">
    <source>
        <dbReference type="ARBA" id="ARBA00022692"/>
    </source>
</evidence>
<feature type="domain" description="Concentrative nucleoside transporter C-terminal" evidence="9">
    <location>
        <begin position="204"/>
        <end position="289"/>
    </location>
</feature>
<feature type="domain" description="Concentrative nucleoside transporter N-terminal" evidence="8">
    <location>
        <begin position="8"/>
        <end position="81"/>
    </location>
</feature>
<dbReference type="Pfam" id="PF01773">
    <property type="entry name" value="Nucleos_tra2_N"/>
    <property type="match status" value="1"/>
</dbReference>
<dbReference type="PANTHER" id="PTHR10590">
    <property type="entry name" value="SODIUM/NUCLEOSIDE COTRANSPORTER"/>
    <property type="match status" value="1"/>
</dbReference>
<dbReference type="InterPro" id="IPR008276">
    <property type="entry name" value="C_nuclsd_transpt"/>
</dbReference>
<dbReference type="PANTHER" id="PTHR10590:SF4">
    <property type="entry name" value="SOLUTE CARRIER FAMILY 28 MEMBER 3"/>
    <property type="match status" value="1"/>
</dbReference>
<evidence type="ECO:0000313" key="12">
    <source>
        <dbReference type="Proteomes" id="UP000005113"/>
    </source>
</evidence>
<feature type="transmembrane region" description="Helical" evidence="7">
    <location>
        <begin position="56"/>
        <end position="79"/>
    </location>
</feature>
<feature type="transmembrane region" description="Helical" evidence="7">
    <location>
        <begin position="167"/>
        <end position="189"/>
    </location>
</feature>
<gene>
    <name evidence="11" type="ORF">SapgrDRAFT_0244</name>
</gene>
<dbReference type="Proteomes" id="UP000005113">
    <property type="component" value="Unassembled WGS sequence"/>
</dbReference>
<comment type="similarity">
    <text evidence="2">Belongs to the concentrative nucleoside transporter (CNT) (TC 2.A.41) family.</text>
</comment>
<dbReference type="GO" id="GO:0005337">
    <property type="term" value="F:nucleoside transmembrane transporter activity"/>
    <property type="evidence" value="ECO:0007669"/>
    <property type="project" value="InterPro"/>
</dbReference>
<evidence type="ECO:0000256" key="7">
    <source>
        <dbReference type="SAM" id="Phobius"/>
    </source>
</evidence>
<dbReference type="OrthoDB" id="9766455at2"/>
<feature type="transmembrane region" description="Helical" evidence="7">
    <location>
        <begin position="260"/>
        <end position="278"/>
    </location>
</feature>
<dbReference type="InterPro" id="IPR011642">
    <property type="entry name" value="Gate_dom"/>
</dbReference>
<keyword evidence="4 7" id="KW-0812">Transmembrane</keyword>
<organism evidence="11 12">
    <name type="scientific">Saprospira grandis DSM 2844</name>
    <dbReference type="NCBI Taxonomy" id="694433"/>
    <lineage>
        <taxon>Bacteria</taxon>
        <taxon>Pseudomonadati</taxon>
        <taxon>Bacteroidota</taxon>
        <taxon>Saprospiria</taxon>
        <taxon>Saprospirales</taxon>
        <taxon>Saprospiraceae</taxon>
        <taxon>Saprospira</taxon>
    </lineage>
</organism>
<dbReference type="Pfam" id="PF07670">
    <property type="entry name" value="Gate"/>
    <property type="match status" value="1"/>
</dbReference>
<dbReference type="GO" id="GO:0005886">
    <property type="term" value="C:plasma membrane"/>
    <property type="evidence" value="ECO:0007669"/>
    <property type="project" value="UniProtKB-SubCell"/>
</dbReference>
<proteinExistence type="inferred from homology"/>
<keyword evidence="6 7" id="KW-0472">Membrane</keyword>
<feature type="transmembrane region" description="Helical" evidence="7">
    <location>
        <begin position="99"/>
        <end position="123"/>
    </location>
</feature>
<dbReference type="EMBL" id="JH719942">
    <property type="protein sequence ID" value="EJF51997.1"/>
    <property type="molecule type" value="Genomic_DNA"/>
</dbReference>
<evidence type="ECO:0000256" key="2">
    <source>
        <dbReference type="ARBA" id="ARBA00009033"/>
    </source>
</evidence>
<evidence type="ECO:0000256" key="1">
    <source>
        <dbReference type="ARBA" id="ARBA00004651"/>
    </source>
</evidence>
<keyword evidence="3" id="KW-1003">Cell membrane</keyword>